<feature type="transmembrane region" description="Helical" evidence="1">
    <location>
        <begin position="12"/>
        <end position="35"/>
    </location>
</feature>
<evidence type="ECO:0000256" key="1">
    <source>
        <dbReference type="SAM" id="Phobius"/>
    </source>
</evidence>
<sequence>MLNAILLTLKTMGWLGIILGLLVIVNTICGTLYNVATKKETFSWKKLFKGIGKSAIFYVSAALLSVAFTMLPFINEMIVNTFGVILLSNDLLNTMSSIGVLGVVIGTIIVQGKKAIEGVTKLANISADTEVITWKVEIPEEDEEKDTK</sequence>
<protein>
    <submittedName>
        <fullName evidence="2">Holin</fullName>
    </submittedName>
</protein>
<keyword evidence="1" id="KW-1133">Transmembrane helix</keyword>
<dbReference type="EMBL" id="BK015361">
    <property type="protein sequence ID" value="DAE03260.1"/>
    <property type="molecule type" value="Genomic_DNA"/>
</dbReference>
<name>A0A8S5PAL5_9CAUD</name>
<feature type="transmembrane region" description="Helical" evidence="1">
    <location>
        <begin position="55"/>
        <end position="74"/>
    </location>
</feature>
<organism evidence="2">
    <name type="scientific">Myoviridae sp. ctTYJ16</name>
    <dbReference type="NCBI Taxonomy" id="2825112"/>
    <lineage>
        <taxon>Viruses</taxon>
        <taxon>Duplodnaviria</taxon>
        <taxon>Heunggongvirae</taxon>
        <taxon>Uroviricota</taxon>
        <taxon>Caudoviricetes</taxon>
    </lineage>
</organism>
<accession>A0A8S5PAL5</accession>
<keyword evidence="1" id="KW-0812">Transmembrane</keyword>
<proteinExistence type="predicted"/>
<keyword evidence="1" id="KW-0472">Membrane</keyword>
<feature type="transmembrane region" description="Helical" evidence="1">
    <location>
        <begin position="94"/>
        <end position="112"/>
    </location>
</feature>
<reference evidence="2" key="1">
    <citation type="journal article" date="2021" name="Proc. Natl. Acad. Sci. U.S.A.">
        <title>A Catalog of Tens of Thousands of Viruses from Human Metagenomes Reveals Hidden Associations with Chronic Diseases.</title>
        <authorList>
            <person name="Tisza M.J."/>
            <person name="Buck C.B."/>
        </authorList>
    </citation>
    <scope>NUCLEOTIDE SEQUENCE</scope>
    <source>
        <strain evidence="2">CtTYJ16</strain>
    </source>
</reference>
<evidence type="ECO:0000313" key="2">
    <source>
        <dbReference type="EMBL" id="DAE03260.1"/>
    </source>
</evidence>